<dbReference type="Proteomes" id="UP000223913">
    <property type="component" value="Unassembled WGS sequence"/>
</dbReference>
<evidence type="ECO:0000259" key="1">
    <source>
        <dbReference type="Pfam" id="PF01609"/>
    </source>
</evidence>
<keyword evidence="4" id="KW-1185">Reference proteome</keyword>
<name>A0A2D0NI89_FLAN2</name>
<feature type="domain" description="H repeat-associated protein N-terminal" evidence="2">
    <location>
        <begin position="17"/>
        <end position="103"/>
    </location>
</feature>
<dbReference type="Pfam" id="PF13808">
    <property type="entry name" value="DDE_Tnp_1_assoc"/>
    <property type="match status" value="1"/>
</dbReference>
<gene>
    <name evidence="3" type="ORF">CRP01_02165</name>
</gene>
<dbReference type="PANTHER" id="PTHR30298">
    <property type="entry name" value="H REPEAT-ASSOCIATED PREDICTED TRANSPOSASE"/>
    <property type="match status" value="1"/>
</dbReference>
<dbReference type="InterPro" id="IPR002559">
    <property type="entry name" value="Transposase_11"/>
</dbReference>
<dbReference type="InterPro" id="IPR032806">
    <property type="entry name" value="YbfD_N"/>
</dbReference>
<comment type="caution">
    <text evidence="3">The sequence shown here is derived from an EMBL/GenBank/DDBJ whole genome shotgun (WGS) entry which is preliminary data.</text>
</comment>
<organism evidence="3 4">
    <name type="scientific">Flavilitoribacter nigricans (strain ATCC 23147 / DSM 23189 / NBRC 102662 / NCIMB 1420 / SS-2)</name>
    <name type="common">Lewinella nigricans</name>
    <dbReference type="NCBI Taxonomy" id="1122177"/>
    <lineage>
        <taxon>Bacteria</taxon>
        <taxon>Pseudomonadati</taxon>
        <taxon>Bacteroidota</taxon>
        <taxon>Saprospiria</taxon>
        <taxon>Saprospirales</taxon>
        <taxon>Lewinellaceae</taxon>
        <taxon>Flavilitoribacter</taxon>
    </lineage>
</organism>
<evidence type="ECO:0000313" key="4">
    <source>
        <dbReference type="Proteomes" id="UP000223913"/>
    </source>
</evidence>
<dbReference type="InterPro" id="IPR051698">
    <property type="entry name" value="Transposase_11-like"/>
</dbReference>
<dbReference type="EMBL" id="PDUD01000002">
    <property type="protein sequence ID" value="PHN08148.1"/>
    <property type="molecule type" value="Genomic_DNA"/>
</dbReference>
<dbReference type="GO" id="GO:0004803">
    <property type="term" value="F:transposase activity"/>
    <property type="evidence" value="ECO:0007669"/>
    <property type="project" value="InterPro"/>
</dbReference>
<proteinExistence type="predicted"/>
<evidence type="ECO:0000259" key="2">
    <source>
        <dbReference type="Pfam" id="PF13808"/>
    </source>
</evidence>
<dbReference type="GO" id="GO:0003677">
    <property type="term" value="F:DNA binding"/>
    <property type="evidence" value="ECO:0007669"/>
    <property type="project" value="InterPro"/>
</dbReference>
<sequence length="386" mass="44452">MLEAVDCSQLKESHFMSCFGDLEDTRDPVRVRYPVPEILFLVICSVVSGYESNRGIEDFGKLKLDWLRHYFPYKHGIPTHETIGNIIGLIDKHAFELAFLSWVELEFGMAASQLIHIDGKRIIGSVDKELQYKAPSQGGDHAEMIMNAYASDTNLVVAQVNVSDTWDEKRGAKQIIDQLHLKGKTITGDGNFCVKEILQRIRKKQGHYLMTLKGNQPILRHLAERYFGQVWIERSTCYTEDKGHGRIEKRTYQCIDVRSSKDEKLKEYEGLCKIVKVRRIRKVLRKNKSSDETHYYITSLDKKVEDLAGMIRSHWRIENNLHWVLDVEFLEDASRKRTGNQASNFSLIRKVVLNLINKNRGSKSLKAIRMACALSDEARHNILGFP</sequence>
<evidence type="ECO:0000313" key="3">
    <source>
        <dbReference type="EMBL" id="PHN08148.1"/>
    </source>
</evidence>
<protein>
    <recommendedName>
        <fullName evidence="5">ISAs1 family transposase</fullName>
    </recommendedName>
</protein>
<dbReference type="NCBIfam" id="NF033564">
    <property type="entry name" value="transpos_ISAs1"/>
    <property type="match status" value="1"/>
</dbReference>
<dbReference type="InterPro" id="IPR047647">
    <property type="entry name" value="ISAs1_transpos"/>
</dbReference>
<dbReference type="PANTHER" id="PTHR30298:SF0">
    <property type="entry name" value="PROTEIN YBFL-RELATED"/>
    <property type="match status" value="1"/>
</dbReference>
<dbReference type="RefSeq" id="WP_099148351.1">
    <property type="nucleotide sequence ID" value="NZ_PDUD01000002.1"/>
</dbReference>
<accession>A0A2D0NI89</accession>
<feature type="domain" description="Transposase IS4-like" evidence="1">
    <location>
        <begin position="146"/>
        <end position="355"/>
    </location>
</feature>
<reference evidence="3 4" key="1">
    <citation type="submission" date="2017-10" db="EMBL/GenBank/DDBJ databases">
        <title>The draft genome sequence of Lewinella nigricans NBRC 102662.</title>
        <authorList>
            <person name="Wang K."/>
        </authorList>
    </citation>
    <scope>NUCLEOTIDE SEQUENCE [LARGE SCALE GENOMIC DNA]</scope>
    <source>
        <strain evidence="3 4">NBRC 102662</strain>
    </source>
</reference>
<dbReference type="OrthoDB" id="9815086at2"/>
<dbReference type="GO" id="GO:0006313">
    <property type="term" value="P:DNA transposition"/>
    <property type="evidence" value="ECO:0007669"/>
    <property type="project" value="InterPro"/>
</dbReference>
<evidence type="ECO:0008006" key="5">
    <source>
        <dbReference type="Google" id="ProtNLM"/>
    </source>
</evidence>
<dbReference type="Pfam" id="PF01609">
    <property type="entry name" value="DDE_Tnp_1"/>
    <property type="match status" value="1"/>
</dbReference>
<dbReference type="AlphaFoldDB" id="A0A2D0NI89"/>